<keyword evidence="8" id="KW-1185">Reference proteome</keyword>
<dbReference type="Gene3D" id="2.70.130.10">
    <property type="entry name" value="Mannose-6-phosphate receptor binding domain"/>
    <property type="match status" value="1"/>
</dbReference>
<dbReference type="InterPro" id="IPR009011">
    <property type="entry name" value="Man6P_isomerase_rcpt-bd_dom_sf"/>
</dbReference>
<evidence type="ECO:0000256" key="6">
    <source>
        <dbReference type="SAM" id="SignalP"/>
    </source>
</evidence>
<accession>A0A915C3C2</accession>
<evidence type="ECO:0000256" key="2">
    <source>
        <dbReference type="ARBA" id="ARBA00022729"/>
    </source>
</evidence>
<feature type="signal peptide" evidence="6">
    <location>
        <begin position="1"/>
        <end position="18"/>
    </location>
</feature>
<evidence type="ECO:0000259" key="7">
    <source>
        <dbReference type="PROSITE" id="PS51914"/>
    </source>
</evidence>
<comment type="subcellular location">
    <subcellularLocation>
        <location evidence="1">Endoplasmic reticulum</location>
    </subcellularLocation>
</comment>
<evidence type="ECO:0000256" key="5">
    <source>
        <dbReference type="SAM" id="Phobius"/>
    </source>
</evidence>
<dbReference type="InterPro" id="IPR045149">
    <property type="entry name" value="OS-9-like"/>
</dbReference>
<dbReference type="InterPro" id="IPR012913">
    <property type="entry name" value="OS9-like_dom"/>
</dbReference>
<evidence type="ECO:0000313" key="9">
    <source>
        <dbReference type="WBParaSite" id="PgR078_g031_t04"/>
    </source>
</evidence>
<dbReference type="Proteomes" id="UP000887569">
    <property type="component" value="Unplaced"/>
</dbReference>
<keyword evidence="5" id="KW-0812">Transmembrane</keyword>
<dbReference type="GO" id="GO:0005788">
    <property type="term" value="C:endoplasmic reticulum lumen"/>
    <property type="evidence" value="ECO:0007669"/>
    <property type="project" value="TreeGrafter"/>
</dbReference>
<dbReference type="GO" id="GO:0030970">
    <property type="term" value="P:retrograde protein transport, ER to cytosol"/>
    <property type="evidence" value="ECO:0007669"/>
    <property type="project" value="TreeGrafter"/>
</dbReference>
<evidence type="ECO:0000256" key="3">
    <source>
        <dbReference type="ARBA" id="ARBA00022824"/>
    </source>
</evidence>
<dbReference type="GO" id="GO:0030968">
    <property type="term" value="P:endoplasmic reticulum unfolded protein response"/>
    <property type="evidence" value="ECO:0007669"/>
    <property type="project" value="InterPro"/>
</dbReference>
<dbReference type="SUPFAM" id="SSF50911">
    <property type="entry name" value="Mannose 6-phosphate receptor domain"/>
    <property type="match status" value="1"/>
</dbReference>
<evidence type="ECO:0000256" key="1">
    <source>
        <dbReference type="ARBA" id="ARBA00004240"/>
    </source>
</evidence>
<evidence type="ECO:0000313" key="8">
    <source>
        <dbReference type="Proteomes" id="UP000887569"/>
    </source>
</evidence>
<sequence length="384" mass="43398">RQGCDLICLLLVLPVCFAAINIKELNEVLYDVSLEGVPVGFEHFSLSASVTSVDDVSLPEFTMQENAHTVLMASAFGQRFVCSLPSADHQRSTVYDSTVNLDVRLVAEVVAAAFYARSCIRKNLGWWTYELCYGKHIEQLHLEGSDDVGTVLSLGHFVGNLPLPYFVPKVGTQLYFEQHYADGSECDVTHKSRSSTVRFICDELLATSEAYIDTVYERSSCEYVLTVKTGSLCKLSAFRPVGRPQTALTVMCRPTLDHGGAMRYVRSLITDQQNRREKSELIERLVAKADSIQRQRFARKRTTFNTPRAEHRAMLDEKRLRKKFNDLMKLASRLNADLEGVTYADVQVFDDIHEMEVMQVMKMRIVRICIGILWIAIGIANSFQ</sequence>
<evidence type="ECO:0000256" key="4">
    <source>
        <dbReference type="ARBA" id="ARBA00023157"/>
    </source>
</evidence>
<dbReference type="AlphaFoldDB" id="A0A915C3C2"/>
<organism evidence="8 9">
    <name type="scientific">Parascaris univalens</name>
    <name type="common">Nematode worm</name>
    <dbReference type="NCBI Taxonomy" id="6257"/>
    <lineage>
        <taxon>Eukaryota</taxon>
        <taxon>Metazoa</taxon>
        <taxon>Ecdysozoa</taxon>
        <taxon>Nematoda</taxon>
        <taxon>Chromadorea</taxon>
        <taxon>Rhabditida</taxon>
        <taxon>Spirurina</taxon>
        <taxon>Ascaridomorpha</taxon>
        <taxon>Ascaridoidea</taxon>
        <taxon>Ascarididae</taxon>
        <taxon>Parascaris</taxon>
    </lineage>
</organism>
<dbReference type="WBParaSite" id="PgR078_g031_t04">
    <property type="protein sequence ID" value="PgR078_g031_t04"/>
    <property type="gene ID" value="PgR078_g031"/>
</dbReference>
<keyword evidence="3" id="KW-0256">Endoplasmic reticulum</keyword>
<keyword evidence="4" id="KW-1015">Disulfide bond</keyword>
<keyword evidence="2 6" id="KW-0732">Signal</keyword>
<dbReference type="InterPro" id="IPR044865">
    <property type="entry name" value="MRH_dom"/>
</dbReference>
<feature type="chain" id="PRO_5037961969" evidence="6">
    <location>
        <begin position="19"/>
        <end position="384"/>
    </location>
</feature>
<keyword evidence="5" id="KW-0472">Membrane</keyword>
<feature type="transmembrane region" description="Helical" evidence="5">
    <location>
        <begin position="365"/>
        <end position="383"/>
    </location>
</feature>
<proteinExistence type="predicted"/>
<dbReference type="PANTHER" id="PTHR15414">
    <property type="entry name" value="OS-9-RELATED"/>
    <property type="match status" value="1"/>
</dbReference>
<feature type="domain" description="MRH" evidence="7">
    <location>
        <begin position="80"/>
        <end position="235"/>
    </location>
</feature>
<protein>
    <submittedName>
        <fullName evidence="9">MRH domain-containing protein</fullName>
    </submittedName>
</protein>
<reference evidence="9" key="1">
    <citation type="submission" date="2022-11" db="UniProtKB">
        <authorList>
            <consortium name="WormBaseParasite"/>
        </authorList>
    </citation>
    <scope>IDENTIFICATION</scope>
</reference>
<keyword evidence="5" id="KW-1133">Transmembrane helix</keyword>
<name>A0A915C3C2_PARUN</name>
<dbReference type="PANTHER" id="PTHR15414:SF5">
    <property type="entry name" value="PROTEIN OS-9"/>
    <property type="match status" value="1"/>
</dbReference>
<dbReference type="PROSITE" id="PS51914">
    <property type="entry name" value="MRH"/>
    <property type="match status" value="1"/>
</dbReference>
<dbReference type="Pfam" id="PF07915">
    <property type="entry name" value="PRKCSH"/>
    <property type="match status" value="1"/>
</dbReference>